<feature type="compositionally biased region" description="Basic residues" evidence="1">
    <location>
        <begin position="803"/>
        <end position="814"/>
    </location>
</feature>
<proteinExistence type="predicted"/>
<evidence type="ECO:0000313" key="3">
    <source>
        <dbReference type="Proteomes" id="UP000266841"/>
    </source>
</evidence>
<feature type="region of interest" description="Disordered" evidence="1">
    <location>
        <begin position="595"/>
        <end position="614"/>
    </location>
</feature>
<feature type="compositionally biased region" description="Basic and acidic residues" evidence="1">
    <location>
        <begin position="761"/>
        <end position="775"/>
    </location>
</feature>
<dbReference type="AlphaFoldDB" id="K0RXY5"/>
<feature type="non-terminal residue" evidence="2">
    <location>
        <position position="1"/>
    </location>
</feature>
<gene>
    <name evidence="2" type="ORF">THAOC_29253</name>
</gene>
<reference evidence="2 3" key="1">
    <citation type="journal article" date="2012" name="Genome Biol.">
        <title>Genome and low-iron response of an oceanic diatom adapted to chronic iron limitation.</title>
        <authorList>
            <person name="Lommer M."/>
            <person name="Specht M."/>
            <person name="Roy A.S."/>
            <person name="Kraemer L."/>
            <person name="Andreson R."/>
            <person name="Gutowska M.A."/>
            <person name="Wolf J."/>
            <person name="Bergner S.V."/>
            <person name="Schilhabel M.B."/>
            <person name="Klostermeier U.C."/>
            <person name="Beiko R.G."/>
            <person name="Rosenstiel P."/>
            <person name="Hippler M."/>
            <person name="Laroche J."/>
        </authorList>
    </citation>
    <scope>NUCLEOTIDE SEQUENCE [LARGE SCALE GENOMIC DNA]</scope>
    <source>
        <strain evidence="2 3">CCMP1005</strain>
    </source>
</reference>
<evidence type="ECO:0000313" key="2">
    <source>
        <dbReference type="EMBL" id="EJK51562.1"/>
    </source>
</evidence>
<dbReference type="Proteomes" id="UP000266841">
    <property type="component" value="Unassembled WGS sequence"/>
</dbReference>
<protein>
    <submittedName>
        <fullName evidence="2">Uncharacterized protein</fullName>
    </submittedName>
</protein>
<dbReference type="OrthoDB" id="46702at2759"/>
<dbReference type="OMA" id="NVHILAK"/>
<organism evidence="2 3">
    <name type="scientific">Thalassiosira oceanica</name>
    <name type="common">Marine diatom</name>
    <dbReference type="NCBI Taxonomy" id="159749"/>
    <lineage>
        <taxon>Eukaryota</taxon>
        <taxon>Sar</taxon>
        <taxon>Stramenopiles</taxon>
        <taxon>Ochrophyta</taxon>
        <taxon>Bacillariophyta</taxon>
        <taxon>Coscinodiscophyceae</taxon>
        <taxon>Thalassiosirophycidae</taxon>
        <taxon>Thalassiosirales</taxon>
        <taxon>Thalassiosiraceae</taxon>
        <taxon>Thalassiosira</taxon>
    </lineage>
</organism>
<comment type="caution">
    <text evidence="2">The sequence shown here is derived from an EMBL/GenBank/DDBJ whole genome shotgun (WGS) entry which is preliminary data.</text>
</comment>
<feature type="region of interest" description="Disordered" evidence="1">
    <location>
        <begin position="1"/>
        <end position="44"/>
    </location>
</feature>
<name>K0RXY5_THAOC</name>
<evidence type="ECO:0000256" key="1">
    <source>
        <dbReference type="SAM" id="MobiDB-lite"/>
    </source>
</evidence>
<accession>K0RXY5</accession>
<feature type="region of interest" description="Disordered" evidence="1">
    <location>
        <begin position="761"/>
        <end position="826"/>
    </location>
</feature>
<dbReference type="eggNOG" id="ENOG502TBCC">
    <property type="taxonomic scope" value="Eukaryota"/>
</dbReference>
<sequence>THNLTWPGGGIGAQSSSGRVHAHSREADDSGNVLGGGIALNDEDQDAIDDTEEKQMDDKCRKDYRNRINEIINFLTEHYPEYAENGVVVLSAEDKADKKQFHWRNDRDLVYTGLNWKMIKAFLARKKAKETVNGEITKYISCSHMRKYDDAIKWGAKVKGKTLPRAYFQEISEKFIPAYKKEFASKKKEGKTDERDADPICCTLFQMICRWAIEEGNIFVWVYSLAMWNLMSRSISVDSLGFRNFKRGTSDSFKVKFDETKSDKTGEFTQEKNCYANPFNPVVCFMTALADLCLLQVWISLQSELLSKTELLFIIPGASLKSASQRYCRQLAEICNRHWEYAKEHLRMSRLNAHGIRKGSGTHASSATTLPPSFVSVAARGEWSMGKILDVYFKFAMGGDYYLGRILALLDPNDVSFATLPPHWKDPQHEKVVEGMAIAFGDVLTAWSETAFDPSGVLSLVFASLVYHSEWLIDIKTKYENHPFNKLAILDNIELLDELRRDHLTFEANDHVGIATGIPPHISHAKDIKKVLDISTETKASVDDFRACLNDCIKNAIDEKVEMEDGVNMSILQKMLSELEGRITSKIDSVAEVANPHSNSEDSEDGGQGLCRAQAPRVPGPHQFHYADMNGELKYWCVPESFRLPRETTRKAGWGFWFHGTVCKEEGVAWKIKPFRELSEGDLKLKKTKQDLKTWRSVYRLMETAITIPADFSELDSSFVNSSYEEATEMLKTNYSFLFANNAEAKTASWSLGTWSRNTKRSEVEKRGSASDKARLPQANRLNVPHNRKRSFTVADRRGVNKVAKRGAPKRRRRSVEDSGDDALDV</sequence>
<dbReference type="EMBL" id="AGNL01041436">
    <property type="protein sequence ID" value="EJK51562.1"/>
    <property type="molecule type" value="Genomic_DNA"/>
</dbReference>
<keyword evidence="3" id="KW-1185">Reference proteome</keyword>